<dbReference type="Gene3D" id="2.40.10.220">
    <property type="entry name" value="predicted glycosyltransferase like domains"/>
    <property type="match status" value="1"/>
</dbReference>
<dbReference type="RefSeq" id="WP_390280362.1">
    <property type="nucleotide sequence ID" value="NZ_JBHRYH010000041.1"/>
</dbReference>
<dbReference type="InterPro" id="IPR005509">
    <property type="entry name" value="AfsA_hotdog_dom"/>
</dbReference>
<evidence type="ECO:0000313" key="3">
    <source>
        <dbReference type="EMBL" id="MFC3627078.1"/>
    </source>
</evidence>
<evidence type="ECO:0000259" key="1">
    <source>
        <dbReference type="Pfam" id="PF03756"/>
    </source>
</evidence>
<organism evidence="3 4">
    <name type="scientific">Vogesella amnigena</name>
    <dbReference type="NCBI Taxonomy" id="1507449"/>
    <lineage>
        <taxon>Bacteria</taxon>
        <taxon>Pseudomonadati</taxon>
        <taxon>Pseudomonadota</taxon>
        <taxon>Betaproteobacteria</taxon>
        <taxon>Neisseriales</taxon>
        <taxon>Chromobacteriaceae</taxon>
        <taxon>Vogesella</taxon>
    </lineage>
</organism>
<dbReference type="EMBL" id="JBHRYH010000041">
    <property type="protein sequence ID" value="MFC3627078.1"/>
    <property type="molecule type" value="Genomic_DNA"/>
</dbReference>
<dbReference type="Proteomes" id="UP001595636">
    <property type="component" value="Unassembled WGS sequence"/>
</dbReference>
<feature type="domain" description="PilZ" evidence="2">
    <location>
        <begin position="310"/>
        <end position="391"/>
    </location>
</feature>
<dbReference type="InterPro" id="IPR009875">
    <property type="entry name" value="PilZ_domain"/>
</dbReference>
<accession>A0ABV7TWI7</accession>
<sequence>MSLSAAFQRKKVTPFLVHKDNEDDVLICNERGALPCFLKTERLLAAELSAEELAIIRRFYWPAEDWPAFFRPLGEAGMLYLCCVPPRIAAELATVAEQGALAPLLAAHYAATDDGYSLHSAYLDECEQIALMNGVLPRKHQLNDFDRLLLSSALDRLAGLARPRQLYLSMVMDTRNYFFYRKHHEHVPGMMLLEVARQAMYAFFYRFSQLQRGQISLSIASLDVRFHAFVDANYPVRLLVQEQGSGIGKSEVHLAATLYQRNQPVAVVTLSANIIGMKLFRRLRLVKQLESSRFLPEKNISPSIICRGSNGESHDGRLLDLSAGGLCAVFAADTRLAEGDVLSGVLFVEGEGMIDMTVRVAWCHDYPKGLRVGFVIQHMAPEMRRRLLEAIKNFTTLNTRREVL</sequence>
<dbReference type="SUPFAM" id="SSF141371">
    <property type="entry name" value="PilZ domain-like"/>
    <property type="match status" value="1"/>
</dbReference>
<proteinExistence type="predicted"/>
<reference evidence="4" key="1">
    <citation type="journal article" date="2019" name="Int. J. Syst. Evol. Microbiol.">
        <title>The Global Catalogue of Microorganisms (GCM) 10K type strain sequencing project: providing services to taxonomists for standard genome sequencing and annotation.</title>
        <authorList>
            <consortium name="The Broad Institute Genomics Platform"/>
            <consortium name="The Broad Institute Genome Sequencing Center for Infectious Disease"/>
            <person name="Wu L."/>
            <person name="Ma J."/>
        </authorList>
    </citation>
    <scope>NUCLEOTIDE SEQUENCE [LARGE SCALE GENOMIC DNA]</scope>
    <source>
        <strain evidence="4">KCTC 42195</strain>
    </source>
</reference>
<gene>
    <name evidence="3" type="ORF">ACFOKJ_13245</name>
</gene>
<dbReference type="Pfam" id="PF03756">
    <property type="entry name" value="AfsA"/>
    <property type="match status" value="1"/>
</dbReference>
<keyword evidence="4" id="KW-1185">Reference proteome</keyword>
<name>A0ABV7TWI7_9NEIS</name>
<feature type="domain" description="A-factor biosynthesis hotdog" evidence="1">
    <location>
        <begin position="167"/>
        <end position="270"/>
    </location>
</feature>
<evidence type="ECO:0000259" key="2">
    <source>
        <dbReference type="Pfam" id="PF07238"/>
    </source>
</evidence>
<dbReference type="Pfam" id="PF07238">
    <property type="entry name" value="PilZ"/>
    <property type="match status" value="1"/>
</dbReference>
<protein>
    <submittedName>
        <fullName evidence="3">PilZ domain-containing protein</fullName>
    </submittedName>
</protein>
<comment type="caution">
    <text evidence="3">The sequence shown here is derived from an EMBL/GenBank/DDBJ whole genome shotgun (WGS) entry which is preliminary data.</text>
</comment>
<evidence type="ECO:0000313" key="4">
    <source>
        <dbReference type="Proteomes" id="UP001595636"/>
    </source>
</evidence>